<protein>
    <submittedName>
        <fullName evidence="3">TIGR03915 family putative DNA repair protein</fullName>
    </submittedName>
</protein>
<feature type="domain" description="DUF4130" evidence="2">
    <location>
        <begin position="78"/>
        <end position="235"/>
    </location>
</feature>
<dbReference type="InterPro" id="IPR025404">
    <property type="entry name" value="DUF4130"/>
</dbReference>
<dbReference type="InterPro" id="IPR023875">
    <property type="entry name" value="DNA_repair_put"/>
</dbReference>
<accession>A0A7G9THE9</accession>
<dbReference type="NCBIfam" id="TIGR03915">
    <property type="entry name" value="SAM_7_link_chp"/>
    <property type="match status" value="1"/>
</dbReference>
<evidence type="ECO:0000256" key="1">
    <source>
        <dbReference type="SAM" id="MobiDB-lite"/>
    </source>
</evidence>
<name>A0A7G9THE9_PSEMX</name>
<feature type="compositionally biased region" description="Basic and acidic residues" evidence="1">
    <location>
        <begin position="250"/>
        <end position="260"/>
    </location>
</feature>
<dbReference type="Proteomes" id="UP000515838">
    <property type="component" value="Chromosome"/>
</dbReference>
<feature type="compositionally biased region" description="Basic residues" evidence="1">
    <location>
        <begin position="261"/>
        <end position="274"/>
    </location>
</feature>
<dbReference type="Pfam" id="PF13566">
    <property type="entry name" value="DUF4130"/>
    <property type="match status" value="1"/>
</dbReference>
<sequence>MFRATVTPAWDLDAWRAQARHAWEAGLPPDVVEWQADAQGELLASAAVTDQPARRQGLSVPADFMAFAASVLCHRDPGRHALLYRLLWRIGNGERALLDRATDADVHRATRWAQAVRRDTHKMKAFVRFRLAEGEDNAYIAWFEPDHYIVDRVAPFFMRRFAGMRWAILTPYRSVQWDGEHLWAGEGAQRADAPADDAEDALWRTYYANIFNPARLNTRMMRQEMPQKYWKHLPETHLLPDLVREAGRRVRDMDEREAQAPRRRIPKRLRKRED</sequence>
<evidence type="ECO:0000313" key="4">
    <source>
        <dbReference type="Proteomes" id="UP000515838"/>
    </source>
</evidence>
<gene>
    <name evidence="3" type="ORF">IAE60_09055</name>
</gene>
<reference evidence="3 4" key="1">
    <citation type="submission" date="2020-08" db="EMBL/GenBank/DDBJ databases">
        <title>Streptomycin Non-resistant strain, P. mexicana.</title>
        <authorList>
            <person name="Ganesh-Kumar S."/>
            <person name="Zhe T."/>
            <person name="Yu Z."/>
            <person name="Min Y."/>
        </authorList>
    </citation>
    <scope>NUCLEOTIDE SEQUENCE [LARGE SCALE GENOMIC DNA]</scope>
    <source>
        <strain evidence="3 4">GTZY2</strain>
    </source>
</reference>
<feature type="region of interest" description="Disordered" evidence="1">
    <location>
        <begin position="250"/>
        <end position="274"/>
    </location>
</feature>
<evidence type="ECO:0000259" key="2">
    <source>
        <dbReference type="Pfam" id="PF13566"/>
    </source>
</evidence>
<organism evidence="3 4">
    <name type="scientific">Pseudoxanthomonas mexicana</name>
    <dbReference type="NCBI Taxonomy" id="128785"/>
    <lineage>
        <taxon>Bacteria</taxon>
        <taxon>Pseudomonadati</taxon>
        <taxon>Pseudomonadota</taxon>
        <taxon>Gammaproteobacteria</taxon>
        <taxon>Lysobacterales</taxon>
        <taxon>Lysobacteraceae</taxon>
        <taxon>Pseudoxanthomonas</taxon>
    </lineage>
</organism>
<proteinExistence type="predicted"/>
<dbReference type="AlphaFoldDB" id="A0A7G9THE9"/>
<evidence type="ECO:0000313" key="3">
    <source>
        <dbReference type="EMBL" id="QNN79524.1"/>
    </source>
</evidence>
<dbReference type="EMBL" id="CP060731">
    <property type="protein sequence ID" value="QNN79524.1"/>
    <property type="molecule type" value="Genomic_DNA"/>
</dbReference>